<keyword evidence="4" id="KW-1185">Reference proteome</keyword>
<evidence type="ECO:0000313" key="3">
    <source>
        <dbReference type="EMBL" id="KIA60009.1"/>
    </source>
</evidence>
<keyword evidence="2" id="KW-1133">Transmembrane helix</keyword>
<proteinExistence type="predicted"/>
<name>A0ABR4Z416_9NOCA</name>
<protein>
    <recommendedName>
        <fullName evidence="5">DUF3618 domain-containing protein</fullName>
    </recommendedName>
</protein>
<keyword evidence="2" id="KW-0812">Transmembrane</keyword>
<organism evidence="3 4">
    <name type="scientific">Nocardia vulneris</name>
    <dbReference type="NCBI Taxonomy" id="1141657"/>
    <lineage>
        <taxon>Bacteria</taxon>
        <taxon>Bacillati</taxon>
        <taxon>Actinomycetota</taxon>
        <taxon>Actinomycetes</taxon>
        <taxon>Mycobacteriales</taxon>
        <taxon>Nocardiaceae</taxon>
        <taxon>Nocardia</taxon>
    </lineage>
</organism>
<evidence type="ECO:0000256" key="2">
    <source>
        <dbReference type="SAM" id="Phobius"/>
    </source>
</evidence>
<dbReference type="Proteomes" id="UP000031364">
    <property type="component" value="Unassembled WGS sequence"/>
</dbReference>
<accession>A0ABR4Z416</accession>
<evidence type="ECO:0000256" key="1">
    <source>
        <dbReference type="SAM" id="MobiDB-lite"/>
    </source>
</evidence>
<feature type="region of interest" description="Disordered" evidence="1">
    <location>
        <begin position="1"/>
        <end position="31"/>
    </location>
</feature>
<sequence>MAPSSGTEKQPHRSVQLDRYSSTTDGAPTTEVCPMSTAISDIKTEIGATRKSVALRVADDLDRREAGADEIDQAFATVPRVHRGTLRTRALDSTRSVVDRRPPSARPRGGVVVYDRGTRTSAVRRARGAHPGELVEQAQVGFAVLAVAALLSALVVAALITLAHLRAGDWGSEMSPVPAEHSLSVEGGVGVELPEGVPAVR</sequence>
<evidence type="ECO:0008006" key="5">
    <source>
        <dbReference type="Google" id="ProtNLM"/>
    </source>
</evidence>
<gene>
    <name evidence="3" type="ORF">FG87_39525</name>
</gene>
<reference evidence="3 4" key="1">
    <citation type="journal article" date="2014" name="Int. J. Syst. Evol. Microbiol.">
        <title>Nocardia vulneris sp. nov., isolated from wounds of human patients in North America.</title>
        <authorList>
            <person name="Lasker B.A."/>
            <person name="Bell M."/>
            <person name="Klenk H.P."/>
            <person name="Sproer C."/>
            <person name="Schumann C."/>
            <person name="Schumann P."/>
            <person name="Brown J.M."/>
        </authorList>
    </citation>
    <scope>NUCLEOTIDE SEQUENCE [LARGE SCALE GENOMIC DNA]</scope>
    <source>
        <strain evidence="3 4">W9851</strain>
    </source>
</reference>
<comment type="caution">
    <text evidence="3">The sequence shown here is derived from an EMBL/GenBank/DDBJ whole genome shotgun (WGS) entry which is preliminary data.</text>
</comment>
<evidence type="ECO:0000313" key="4">
    <source>
        <dbReference type="Proteomes" id="UP000031364"/>
    </source>
</evidence>
<keyword evidence="2" id="KW-0472">Membrane</keyword>
<feature type="transmembrane region" description="Helical" evidence="2">
    <location>
        <begin position="140"/>
        <end position="165"/>
    </location>
</feature>
<dbReference type="EMBL" id="JNFP01000083">
    <property type="protein sequence ID" value="KIA60009.1"/>
    <property type="molecule type" value="Genomic_DNA"/>
</dbReference>